<organism evidence="1 2">
    <name type="scientific">Alligator mississippiensis</name>
    <name type="common">American alligator</name>
    <dbReference type="NCBI Taxonomy" id="8496"/>
    <lineage>
        <taxon>Eukaryota</taxon>
        <taxon>Metazoa</taxon>
        <taxon>Chordata</taxon>
        <taxon>Craniata</taxon>
        <taxon>Vertebrata</taxon>
        <taxon>Euteleostomi</taxon>
        <taxon>Archelosauria</taxon>
        <taxon>Archosauria</taxon>
        <taxon>Crocodylia</taxon>
        <taxon>Alligatoridae</taxon>
        <taxon>Alligatorinae</taxon>
        <taxon>Alligator</taxon>
    </lineage>
</organism>
<evidence type="ECO:0000313" key="1">
    <source>
        <dbReference type="EMBL" id="KYO29915.1"/>
    </source>
</evidence>
<protein>
    <submittedName>
        <fullName evidence="1">Uncharacterized protein</fullName>
    </submittedName>
</protein>
<comment type="caution">
    <text evidence="1">The sequence shown here is derived from an EMBL/GenBank/DDBJ whole genome shotgun (WGS) entry which is preliminary data.</text>
</comment>
<reference evidence="1 2" key="1">
    <citation type="journal article" date="2012" name="Genome Biol.">
        <title>Sequencing three crocodilian genomes to illuminate the evolution of archosaurs and amniotes.</title>
        <authorList>
            <person name="St John J.A."/>
            <person name="Braun E.L."/>
            <person name="Isberg S.R."/>
            <person name="Miles L.G."/>
            <person name="Chong A.Y."/>
            <person name="Gongora J."/>
            <person name="Dalzell P."/>
            <person name="Moran C."/>
            <person name="Bed'hom B."/>
            <person name="Abzhanov A."/>
            <person name="Burgess S.C."/>
            <person name="Cooksey A.M."/>
            <person name="Castoe T.A."/>
            <person name="Crawford N.G."/>
            <person name="Densmore L.D."/>
            <person name="Drew J.C."/>
            <person name="Edwards S.V."/>
            <person name="Faircloth B.C."/>
            <person name="Fujita M.K."/>
            <person name="Greenwold M.J."/>
            <person name="Hoffmann F.G."/>
            <person name="Howard J.M."/>
            <person name="Iguchi T."/>
            <person name="Janes D.E."/>
            <person name="Khan S.Y."/>
            <person name="Kohno S."/>
            <person name="de Koning A.J."/>
            <person name="Lance S.L."/>
            <person name="McCarthy F.M."/>
            <person name="McCormack J.E."/>
            <person name="Merchant M.E."/>
            <person name="Peterson D.G."/>
            <person name="Pollock D.D."/>
            <person name="Pourmand N."/>
            <person name="Raney B.J."/>
            <person name="Roessler K.A."/>
            <person name="Sanford J.R."/>
            <person name="Sawyer R.H."/>
            <person name="Schmidt C.J."/>
            <person name="Triplett E.W."/>
            <person name="Tuberville T.D."/>
            <person name="Venegas-Anaya M."/>
            <person name="Howard J.T."/>
            <person name="Jarvis E.D."/>
            <person name="Guillette L.J.Jr."/>
            <person name="Glenn T.C."/>
            <person name="Green R.E."/>
            <person name="Ray D.A."/>
        </authorList>
    </citation>
    <scope>NUCLEOTIDE SEQUENCE [LARGE SCALE GENOMIC DNA]</scope>
    <source>
        <strain evidence="1">KSC_2009_1</strain>
    </source>
</reference>
<gene>
    <name evidence="1" type="ORF">Y1Q_0022909</name>
</gene>
<proteinExistence type="predicted"/>
<keyword evidence="2" id="KW-1185">Reference proteome</keyword>
<sequence>MSKGNNCKPVTCFKQKKIEYLTYIEREVHVMLGTAWHEHWIFCLSLAYCFVKMDIFLEVGEAKDVNQLDYLQLLVTKEFTN</sequence>
<name>A0A151MZP8_ALLMI</name>
<dbReference type="AlphaFoldDB" id="A0A151MZP8"/>
<evidence type="ECO:0000313" key="2">
    <source>
        <dbReference type="Proteomes" id="UP000050525"/>
    </source>
</evidence>
<accession>A0A151MZP8</accession>
<dbReference type="EMBL" id="AKHW03004455">
    <property type="protein sequence ID" value="KYO29915.1"/>
    <property type="molecule type" value="Genomic_DNA"/>
</dbReference>
<dbReference type="Proteomes" id="UP000050525">
    <property type="component" value="Unassembled WGS sequence"/>
</dbReference>